<feature type="domain" description="DUF5979" evidence="8">
    <location>
        <begin position="1045"/>
        <end position="1148"/>
    </location>
</feature>
<feature type="domain" description="SD-repeat containing protein B" evidence="7">
    <location>
        <begin position="751"/>
        <end position="816"/>
    </location>
</feature>
<keyword evidence="3 6" id="KW-0732">Signal</keyword>
<dbReference type="InterPro" id="IPR013783">
    <property type="entry name" value="Ig-like_fold"/>
</dbReference>
<feature type="domain" description="DUF5979" evidence="8">
    <location>
        <begin position="1171"/>
        <end position="1283"/>
    </location>
</feature>
<dbReference type="Pfam" id="PF19407">
    <property type="entry name" value="DUF5979"/>
    <property type="match status" value="4"/>
</dbReference>
<evidence type="ECO:0000256" key="4">
    <source>
        <dbReference type="SAM" id="MobiDB-lite"/>
    </source>
</evidence>
<dbReference type="Proteomes" id="UP001499933">
    <property type="component" value="Unassembled WGS sequence"/>
</dbReference>
<accession>A0ABN2QJR2</accession>
<evidence type="ECO:0000259" key="8">
    <source>
        <dbReference type="Pfam" id="PF19407"/>
    </source>
</evidence>
<evidence type="ECO:0000256" key="6">
    <source>
        <dbReference type="SAM" id="SignalP"/>
    </source>
</evidence>
<dbReference type="NCBIfam" id="TIGR01167">
    <property type="entry name" value="LPXTG_anchor"/>
    <property type="match status" value="1"/>
</dbReference>
<organism evidence="9 10">
    <name type="scientific">Microbacterium deminutum</name>
    <dbReference type="NCBI Taxonomy" id="344164"/>
    <lineage>
        <taxon>Bacteria</taxon>
        <taxon>Bacillati</taxon>
        <taxon>Actinomycetota</taxon>
        <taxon>Actinomycetes</taxon>
        <taxon>Micrococcales</taxon>
        <taxon>Microbacteriaceae</taxon>
        <taxon>Microbacterium</taxon>
    </lineage>
</organism>
<keyword evidence="10" id="KW-1185">Reference proteome</keyword>
<gene>
    <name evidence="9" type="ORF">GCM10009776_14240</name>
</gene>
<dbReference type="InterPro" id="IPR046022">
    <property type="entry name" value="DUF5979"/>
</dbReference>
<evidence type="ECO:0000259" key="7">
    <source>
        <dbReference type="Pfam" id="PF17210"/>
    </source>
</evidence>
<dbReference type="EMBL" id="BAAAOG010000002">
    <property type="protein sequence ID" value="GAA1953545.1"/>
    <property type="molecule type" value="Genomic_DNA"/>
</dbReference>
<feature type="signal peptide" evidence="6">
    <location>
        <begin position="1"/>
        <end position="29"/>
    </location>
</feature>
<comment type="subcellular location">
    <subcellularLocation>
        <location evidence="1">Secreted</location>
    </subcellularLocation>
</comment>
<evidence type="ECO:0000256" key="1">
    <source>
        <dbReference type="ARBA" id="ARBA00004613"/>
    </source>
</evidence>
<evidence type="ECO:0000256" key="5">
    <source>
        <dbReference type="SAM" id="Phobius"/>
    </source>
</evidence>
<evidence type="ECO:0000313" key="10">
    <source>
        <dbReference type="Proteomes" id="UP001499933"/>
    </source>
</evidence>
<dbReference type="InterPro" id="IPR033764">
    <property type="entry name" value="Sdr_B"/>
</dbReference>
<evidence type="ECO:0000256" key="2">
    <source>
        <dbReference type="ARBA" id="ARBA00022525"/>
    </source>
</evidence>
<name>A0ABN2QJR2_9MICO</name>
<evidence type="ECO:0000256" key="3">
    <source>
        <dbReference type="ARBA" id="ARBA00022729"/>
    </source>
</evidence>
<keyword evidence="5" id="KW-1133">Transmembrane helix</keyword>
<keyword evidence="2" id="KW-0964">Secreted</keyword>
<sequence>MRARVAAAVTCATLLLSGAIAGAAPAAQAAGSTTGSVTGVVFQDLSSEGWFTSGSAATGVPRSRPVEGITATAYDADGDMVGSALSGADGTYSLPVAGAFSADLRIEFSGWPDQYEPAFAAQGAEPPSVLGANDTSVQFVALDGAGEATGVDFGLVIPDQVVQTNAPIATAIQYAGLRTSTAAGMASVVAQPWSLIGSSDAANWPPPARQTLATYGQVGSTWGLTYNRITNAMIIGSVFKRMSDLGSLGLGGIYRVDDVLAPDGSITAGTTAQPWFSVQGLPVSGGGTIDLGQSLIPADRGLGAPADPARDISAFQYAARVGMGGIATSLDGETLFVTDLNDRQIYAINVTDPTQTPSQAFRVATPVGTTQQLWALTEYSDRLYMGFVDTGVAPGVAAADANMQAYVVSVPTALARSGLNSGVIGAGPADWRLELQTSLGYAKGSNMQQWPGWDSVNNRPVNCSPGSQPPTCAEEQYPQLKRWNSWADEWRWAGGSVGIATSWSATLVALEARATEPGHTQAYPQPILSGLAFDIDGYLNIGFADRTQLQSGNRNVGAYTTPDLPNQALNALWETVANGDTLVAAPASLGLPVGDGCPTVVTGRFALECNGKVGQRDVRTTTSTQVAVGTNPDGTPIYQTVNQALTYNNVEGPRTGEFLNDRRGLGTQGIHNDNTLGSVVTYPGVDEVASTATDPLDGIYRSGLMWFDQRNGAATRGFDEVRGTNDAGSPAFQKGGGLGAVSLLGVGAPVEIGNRVWLDADLNGRQDSDEPAINGAPVQLWTDDGTGSPACLIGATTTATIDGQPGTYYFRSDDPALQNVPCAGRGPVSFTQNADYIVVFPPGTGAVALQGPNAAHEGFVGLTWGDLVRTTQAVRIAPTATNGGTTEVNDSNPDLATGEARVTVGGPAQNDHTIDAGWYGIAPYEVLKTVTGPAPPNATYTVVVGSAVNFRGQDRLGQSGQDPGGRDPQVTATSFDLTPGVPAASGQDLPYGYTLTFSENEALPDGAITFTPSVPNSSPPQGRLVVAPTTDGTVTLDVENSYGSVQVSKTLAGDAEAIDAVADLEFTVTWTSDQPDLVGGATSGSFPVPGDGTPVPEPALTFPTGTVVQLTEVPPTDLPPGVDWSGLTWTPAPNVTVSADGLTATVTVAGGAAQLTTAALTNTFTNALGSFTVSKQVEGDFALDDPAFDDVSIPINYSYTDLATGEQVTGALTLDRANGFTANGPTLPEGTVVTVEEGTPTGGPPDLEWGAAAWTVDGVATDAPVSLTIGADTTAELVVTNQVSQLVGTFAVIKDFSGDFTADDPALADVVITIHWDGGGLNGDLELTQAEGWTASPTDADGNAITFPLGTVVTVTETGRTGGPPDLVWGNADWGSNANPADPTQGLVTITSDVTPTPVTLTNDTTQLLGTFSVAKHVTGDFDLESPELAAAQFTIHATWDGGSTEIVLNQANGWASGLGRDLPTGTVVTLSEIQISGAGPSVDWGVDAAWSGEGITVNPDGTASITIGDGTNPEITVTNTATELLGTFSIHKRITGSEADTLPADFSFTVTYTYDGLAEPGVLVVHKDETVTSPPIPVGTVVTISEVVPSGTLPAGGSWGTPVFVLPDGSSTAESTTITIAEDQVAAVELQNPTLPPLPATGGGGASWAILVIATLLLLGGGSLFVVARRRRTHTE</sequence>
<feature type="domain" description="DUF5979" evidence="8">
    <location>
        <begin position="1529"/>
        <end position="1633"/>
    </location>
</feature>
<evidence type="ECO:0008006" key="11">
    <source>
        <dbReference type="Google" id="ProtNLM"/>
    </source>
</evidence>
<feature type="region of interest" description="Disordered" evidence="4">
    <location>
        <begin position="953"/>
        <end position="983"/>
    </location>
</feature>
<evidence type="ECO:0000313" key="9">
    <source>
        <dbReference type="EMBL" id="GAA1953545.1"/>
    </source>
</evidence>
<dbReference type="Pfam" id="PF17210">
    <property type="entry name" value="SdrD_B"/>
    <property type="match status" value="1"/>
</dbReference>
<keyword evidence="5" id="KW-0472">Membrane</keyword>
<feature type="chain" id="PRO_5046929330" description="Gram-positive cocci surface proteins LPxTG domain-containing protein" evidence="6">
    <location>
        <begin position="30"/>
        <end position="1677"/>
    </location>
</feature>
<keyword evidence="5" id="KW-0812">Transmembrane</keyword>
<protein>
    <recommendedName>
        <fullName evidence="11">Gram-positive cocci surface proteins LPxTG domain-containing protein</fullName>
    </recommendedName>
</protein>
<comment type="caution">
    <text evidence="9">The sequence shown here is derived from an EMBL/GenBank/DDBJ whole genome shotgun (WGS) entry which is preliminary data.</text>
</comment>
<feature type="transmembrane region" description="Helical" evidence="5">
    <location>
        <begin position="1647"/>
        <end position="1669"/>
    </location>
</feature>
<dbReference type="Gene3D" id="2.60.40.10">
    <property type="entry name" value="Immunoglobulins"/>
    <property type="match status" value="2"/>
</dbReference>
<feature type="domain" description="DUF5979" evidence="8">
    <location>
        <begin position="1412"/>
        <end position="1523"/>
    </location>
</feature>
<proteinExistence type="predicted"/>
<dbReference type="SUPFAM" id="SSF117074">
    <property type="entry name" value="Hypothetical protein PA1324"/>
    <property type="match status" value="1"/>
</dbReference>
<reference evidence="9 10" key="1">
    <citation type="journal article" date="2019" name="Int. J. Syst. Evol. Microbiol.">
        <title>The Global Catalogue of Microorganisms (GCM) 10K type strain sequencing project: providing services to taxonomists for standard genome sequencing and annotation.</title>
        <authorList>
            <consortium name="The Broad Institute Genomics Platform"/>
            <consortium name="The Broad Institute Genome Sequencing Center for Infectious Disease"/>
            <person name="Wu L."/>
            <person name="Ma J."/>
        </authorList>
    </citation>
    <scope>NUCLEOTIDE SEQUENCE [LARGE SCALE GENOMIC DNA]</scope>
    <source>
        <strain evidence="9 10">JCM 14901</strain>
    </source>
</reference>